<evidence type="ECO:0000313" key="4">
    <source>
        <dbReference type="Proteomes" id="UP001501803"/>
    </source>
</evidence>
<keyword evidence="2" id="KW-1133">Transmembrane helix</keyword>
<gene>
    <name evidence="3" type="ORF">GCM10022381_01110</name>
</gene>
<reference evidence="4" key="1">
    <citation type="journal article" date="2019" name="Int. J. Syst. Evol. Microbiol.">
        <title>The Global Catalogue of Microorganisms (GCM) 10K type strain sequencing project: providing services to taxonomists for standard genome sequencing and annotation.</title>
        <authorList>
            <consortium name="The Broad Institute Genomics Platform"/>
            <consortium name="The Broad Institute Genome Sequencing Center for Infectious Disease"/>
            <person name="Wu L."/>
            <person name="Ma J."/>
        </authorList>
    </citation>
    <scope>NUCLEOTIDE SEQUENCE [LARGE SCALE GENOMIC DNA]</scope>
    <source>
        <strain evidence="4">JCM 17021</strain>
    </source>
</reference>
<accession>A0ABP7K066</accession>
<evidence type="ECO:0000256" key="2">
    <source>
        <dbReference type="SAM" id="Phobius"/>
    </source>
</evidence>
<feature type="transmembrane region" description="Helical" evidence="2">
    <location>
        <begin position="12"/>
        <end position="34"/>
    </location>
</feature>
<comment type="caution">
    <text evidence="3">The sequence shown here is derived from an EMBL/GenBank/DDBJ whole genome shotgun (WGS) entry which is preliminary data.</text>
</comment>
<evidence type="ECO:0008006" key="5">
    <source>
        <dbReference type="Google" id="ProtNLM"/>
    </source>
</evidence>
<name>A0ABP7K066_9MICO</name>
<evidence type="ECO:0000256" key="1">
    <source>
        <dbReference type="SAM" id="MobiDB-lite"/>
    </source>
</evidence>
<dbReference type="EMBL" id="BAABCN010000002">
    <property type="protein sequence ID" value="GAA3860418.1"/>
    <property type="molecule type" value="Genomic_DNA"/>
</dbReference>
<proteinExistence type="predicted"/>
<evidence type="ECO:0000313" key="3">
    <source>
        <dbReference type="EMBL" id="GAA3860418.1"/>
    </source>
</evidence>
<dbReference type="RefSeq" id="WP_345061247.1">
    <property type="nucleotide sequence ID" value="NZ_BAABCN010000002.1"/>
</dbReference>
<feature type="region of interest" description="Disordered" evidence="1">
    <location>
        <begin position="137"/>
        <end position="172"/>
    </location>
</feature>
<keyword evidence="4" id="KW-1185">Reference proteome</keyword>
<feature type="transmembrane region" description="Helical" evidence="2">
    <location>
        <begin position="64"/>
        <end position="90"/>
    </location>
</feature>
<sequence length="172" mass="17116">MSPKTSDARTKSNYSLAILWLASVVVGLVGYVLMTSSNSGQAELYTKQTGDYAKLFPLQSGSSLGATLIGIGVLGLLIALATHAVSFAIARSAATTTVVSETDVADIADTDADTVIAAPTATAPAVAFTAPQTTAPATASATASAAETTPVEAPAVNADETPSAPVEGDTKA</sequence>
<feature type="compositionally biased region" description="Low complexity" evidence="1">
    <location>
        <begin position="137"/>
        <end position="156"/>
    </location>
</feature>
<protein>
    <recommendedName>
        <fullName evidence="5">Dinucleotide-utilizing enzyme</fullName>
    </recommendedName>
</protein>
<keyword evidence="2" id="KW-0472">Membrane</keyword>
<dbReference type="Proteomes" id="UP001501803">
    <property type="component" value="Unassembled WGS sequence"/>
</dbReference>
<keyword evidence="2" id="KW-0812">Transmembrane</keyword>
<organism evidence="3 4">
    <name type="scientific">Leifsonia kafniensis</name>
    <dbReference type="NCBI Taxonomy" id="475957"/>
    <lineage>
        <taxon>Bacteria</taxon>
        <taxon>Bacillati</taxon>
        <taxon>Actinomycetota</taxon>
        <taxon>Actinomycetes</taxon>
        <taxon>Micrococcales</taxon>
        <taxon>Microbacteriaceae</taxon>
        <taxon>Leifsonia</taxon>
    </lineage>
</organism>